<evidence type="ECO:0000313" key="9">
    <source>
        <dbReference type="EMBL" id="MBB4681847.1"/>
    </source>
</evidence>
<evidence type="ECO:0000256" key="1">
    <source>
        <dbReference type="ARBA" id="ARBA00007074"/>
    </source>
</evidence>
<dbReference type="PANTHER" id="PTHR47359:SF3">
    <property type="entry name" value="NLP_P60 DOMAIN-CONTAINING PROTEIN-RELATED"/>
    <property type="match status" value="1"/>
</dbReference>
<evidence type="ECO:0000256" key="6">
    <source>
        <dbReference type="SAM" id="MobiDB-lite"/>
    </source>
</evidence>
<reference evidence="9 10" key="1">
    <citation type="submission" date="2020-08" db="EMBL/GenBank/DDBJ databases">
        <title>Sequencing the genomes of 1000 actinobacteria strains.</title>
        <authorList>
            <person name="Klenk H.-P."/>
        </authorList>
    </citation>
    <scope>NUCLEOTIDE SEQUENCE [LARGE SCALE GENOMIC DNA]</scope>
    <source>
        <strain evidence="9 10">DSM 44230</strain>
    </source>
</reference>
<name>A0A7W7FY01_9PSEU</name>
<evidence type="ECO:0000256" key="5">
    <source>
        <dbReference type="SAM" id="Coils"/>
    </source>
</evidence>
<feature type="domain" description="NlpC/P60" evidence="8">
    <location>
        <begin position="502"/>
        <end position="616"/>
    </location>
</feature>
<keyword evidence="10" id="KW-1185">Reference proteome</keyword>
<organism evidence="9 10">
    <name type="scientific">Crossiella cryophila</name>
    <dbReference type="NCBI Taxonomy" id="43355"/>
    <lineage>
        <taxon>Bacteria</taxon>
        <taxon>Bacillati</taxon>
        <taxon>Actinomycetota</taxon>
        <taxon>Actinomycetes</taxon>
        <taxon>Pseudonocardiales</taxon>
        <taxon>Pseudonocardiaceae</taxon>
        <taxon>Crossiella</taxon>
    </lineage>
</organism>
<keyword evidence="7" id="KW-1133">Transmembrane helix</keyword>
<feature type="compositionally biased region" description="Pro residues" evidence="6">
    <location>
        <begin position="459"/>
        <end position="472"/>
    </location>
</feature>
<dbReference type="Proteomes" id="UP000533598">
    <property type="component" value="Unassembled WGS sequence"/>
</dbReference>
<dbReference type="Gene3D" id="3.90.1720.10">
    <property type="entry name" value="endopeptidase domain like (from Nostoc punctiforme)"/>
    <property type="match status" value="1"/>
</dbReference>
<evidence type="ECO:0000313" key="10">
    <source>
        <dbReference type="Proteomes" id="UP000533598"/>
    </source>
</evidence>
<comment type="similarity">
    <text evidence="1">Belongs to the peptidase C40 family.</text>
</comment>
<dbReference type="AlphaFoldDB" id="A0A7W7FY01"/>
<dbReference type="GO" id="GO:0006508">
    <property type="term" value="P:proteolysis"/>
    <property type="evidence" value="ECO:0007669"/>
    <property type="project" value="UniProtKB-KW"/>
</dbReference>
<keyword evidence="4" id="KW-0788">Thiol protease</keyword>
<feature type="coiled-coil region" evidence="5">
    <location>
        <begin position="302"/>
        <end position="336"/>
    </location>
</feature>
<keyword evidence="5" id="KW-0175">Coiled coil</keyword>
<gene>
    <name evidence="9" type="ORF">HNR67_007965</name>
</gene>
<dbReference type="InterPro" id="IPR000064">
    <property type="entry name" value="NLP_P60_dom"/>
</dbReference>
<feature type="compositionally biased region" description="Low complexity" evidence="6">
    <location>
        <begin position="473"/>
        <end position="485"/>
    </location>
</feature>
<feature type="region of interest" description="Disordered" evidence="6">
    <location>
        <begin position="458"/>
        <end position="500"/>
    </location>
</feature>
<dbReference type="SUPFAM" id="SSF54001">
    <property type="entry name" value="Cysteine proteinases"/>
    <property type="match status" value="1"/>
</dbReference>
<dbReference type="PROSITE" id="PS51935">
    <property type="entry name" value="NLPC_P60"/>
    <property type="match status" value="1"/>
</dbReference>
<keyword evidence="7" id="KW-0812">Transmembrane</keyword>
<sequence length="616" mass="63630">MRRDFYTPSTQDDDPDGTPIDEDLQRGRQAVAQARQLLRGDTDAARRTRVGLAVLGGIGALAAAAPMVAAIQEQPQAPAPDAPVAQSPERGGAAEQSPVVPSPLNAQLDRGETLLRTVAGSVETAEKALNSANRNTTTSPGKALSAVTEAKDKATAAAALVAELVPAVEQLGDSALTQRAIGAREAAASLVQRANTAWEQHQKSVETAKKTQLVTSARTASATAASTLDTAAERVHNARAAVTAAVASVRERKPALHVEKLLDQARTALEGAAASLTSAGTSARKAADTAESAGAAQPRHAAKTLLDRVRSLEDSLAAARGELPKLLDKVADLRRAETLELATATARVAADAVTATSQSLDAAAGPLAEAEAQRGDQQSTAAVRDFATTTARLSQARQLHTTADHALRTATEALPAGSPDPSAPATLLRSAITTNTANNDRLANFEHRIQALAAHLTQQPPPAPTPAPPSLSPAPAAQAPARQAAGVSVQLPGGRGTVQAPNTKAANAIRAALSQLGTPYVWGGQQPGRGFDCSGLTSWAYRQAGVHLPRVSTAQAVGPRIQAGQLQPGDLVVWAGHVAMYIGNGYMVEAGSPVQISRLRTTNLKMRFLGFHRPTG</sequence>
<evidence type="ECO:0000256" key="3">
    <source>
        <dbReference type="ARBA" id="ARBA00022801"/>
    </source>
</evidence>
<dbReference type="RefSeq" id="WP_407645167.1">
    <property type="nucleotide sequence ID" value="NZ_BAAAUI010000084.1"/>
</dbReference>
<dbReference type="InterPro" id="IPR051794">
    <property type="entry name" value="PG_Endopeptidase_C40"/>
</dbReference>
<dbReference type="PANTHER" id="PTHR47359">
    <property type="entry name" value="PEPTIDOGLYCAN DL-ENDOPEPTIDASE CWLO"/>
    <property type="match status" value="1"/>
</dbReference>
<evidence type="ECO:0000256" key="2">
    <source>
        <dbReference type="ARBA" id="ARBA00022670"/>
    </source>
</evidence>
<feature type="transmembrane region" description="Helical" evidence="7">
    <location>
        <begin position="50"/>
        <end position="71"/>
    </location>
</feature>
<proteinExistence type="inferred from homology"/>
<keyword evidence="3 9" id="KW-0378">Hydrolase</keyword>
<protein>
    <submittedName>
        <fullName evidence="9">Cell wall-associated NlpC family hydrolase</fullName>
    </submittedName>
</protein>
<feature type="region of interest" description="Disordered" evidence="6">
    <location>
        <begin position="277"/>
        <end position="299"/>
    </location>
</feature>
<feature type="compositionally biased region" description="Acidic residues" evidence="6">
    <location>
        <begin position="11"/>
        <end position="22"/>
    </location>
</feature>
<keyword evidence="2" id="KW-0645">Protease</keyword>
<dbReference type="EMBL" id="JACHMH010000001">
    <property type="protein sequence ID" value="MBB4681847.1"/>
    <property type="molecule type" value="Genomic_DNA"/>
</dbReference>
<evidence type="ECO:0000256" key="4">
    <source>
        <dbReference type="ARBA" id="ARBA00022807"/>
    </source>
</evidence>
<feature type="region of interest" description="Disordered" evidence="6">
    <location>
        <begin position="74"/>
        <end position="105"/>
    </location>
</feature>
<accession>A0A7W7FY01</accession>
<dbReference type="GO" id="GO:0008234">
    <property type="term" value="F:cysteine-type peptidase activity"/>
    <property type="evidence" value="ECO:0007669"/>
    <property type="project" value="UniProtKB-KW"/>
</dbReference>
<dbReference type="InterPro" id="IPR038765">
    <property type="entry name" value="Papain-like_cys_pep_sf"/>
</dbReference>
<evidence type="ECO:0000259" key="8">
    <source>
        <dbReference type="PROSITE" id="PS51935"/>
    </source>
</evidence>
<evidence type="ECO:0000256" key="7">
    <source>
        <dbReference type="SAM" id="Phobius"/>
    </source>
</evidence>
<dbReference type="Pfam" id="PF00877">
    <property type="entry name" value="NLPC_P60"/>
    <property type="match status" value="1"/>
</dbReference>
<keyword evidence="7" id="KW-0472">Membrane</keyword>
<comment type="caution">
    <text evidence="9">The sequence shown here is derived from an EMBL/GenBank/DDBJ whole genome shotgun (WGS) entry which is preliminary data.</text>
</comment>
<feature type="region of interest" description="Disordered" evidence="6">
    <location>
        <begin position="1"/>
        <end position="22"/>
    </location>
</feature>